<keyword evidence="4 7" id="KW-0812">Transmembrane</keyword>
<accession>A0A7W5AQS6</accession>
<keyword evidence="10" id="KW-1185">Reference proteome</keyword>
<name>A0A7W5AQS6_9ACTN</name>
<comment type="caution">
    <text evidence="9">The sequence shown here is derived from an EMBL/GenBank/DDBJ whole genome shotgun (WGS) entry which is preliminary data.</text>
</comment>
<evidence type="ECO:0000256" key="2">
    <source>
        <dbReference type="ARBA" id="ARBA00010157"/>
    </source>
</evidence>
<evidence type="ECO:0000259" key="8">
    <source>
        <dbReference type="Pfam" id="PF03176"/>
    </source>
</evidence>
<organism evidence="9 10">
    <name type="scientific">Actinoplanes campanulatus</name>
    <dbReference type="NCBI Taxonomy" id="113559"/>
    <lineage>
        <taxon>Bacteria</taxon>
        <taxon>Bacillati</taxon>
        <taxon>Actinomycetota</taxon>
        <taxon>Actinomycetes</taxon>
        <taxon>Micromonosporales</taxon>
        <taxon>Micromonosporaceae</taxon>
        <taxon>Actinoplanes</taxon>
    </lineage>
</organism>
<sequence>MATILARLGRFAFEHRIAMLLAWLTILGGAIFAGLTAPAAPADDFSMPGTESQQTFELLQERFPGLIAESAEARVVFVAPDGQQVTSEPYKSVIDTAVAQLGQGGQVDRVDDPFESHAVSDDKTAAYATVTFEVAASSVNADSRADLDAAAGTARASGLTVEAGGDALEAGGPAGIAELVAIGLAAVILFITLGSLVAAGLPLVTALIGVAVSMLSLLAVSDAFGLSSTSTTAVA</sequence>
<evidence type="ECO:0000256" key="7">
    <source>
        <dbReference type="SAM" id="Phobius"/>
    </source>
</evidence>
<comment type="similarity">
    <text evidence="2">Belongs to the resistance-nodulation-cell division (RND) (TC 2.A.6) family. MmpL subfamily.</text>
</comment>
<dbReference type="InterPro" id="IPR004869">
    <property type="entry name" value="MMPL_dom"/>
</dbReference>
<evidence type="ECO:0000313" key="9">
    <source>
        <dbReference type="EMBL" id="MBB3100742.1"/>
    </source>
</evidence>
<feature type="domain" description="Membrane transport protein MMPL" evidence="8">
    <location>
        <begin position="45"/>
        <end position="231"/>
    </location>
</feature>
<evidence type="ECO:0000256" key="4">
    <source>
        <dbReference type="ARBA" id="ARBA00022692"/>
    </source>
</evidence>
<dbReference type="SUPFAM" id="SSF82866">
    <property type="entry name" value="Multidrug efflux transporter AcrB transmembrane domain"/>
    <property type="match status" value="1"/>
</dbReference>
<feature type="transmembrane region" description="Helical" evidence="7">
    <location>
        <begin position="20"/>
        <end position="40"/>
    </location>
</feature>
<evidence type="ECO:0000256" key="3">
    <source>
        <dbReference type="ARBA" id="ARBA00022475"/>
    </source>
</evidence>
<gene>
    <name evidence="9" type="ORF">FHR83_008467</name>
</gene>
<dbReference type="InterPro" id="IPR050545">
    <property type="entry name" value="Mycobact_MmpL"/>
</dbReference>
<keyword evidence="5 7" id="KW-1133">Transmembrane helix</keyword>
<dbReference type="PANTHER" id="PTHR33406">
    <property type="entry name" value="MEMBRANE PROTEIN MJ1562-RELATED"/>
    <property type="match status" value="1"/>
</dbReference>
<dbReference type="EMBL" id="JACHXF010000028">
    <property type="protein sequence ID" value="MBB3100742.1"/>
    <property type="molecule type" value="Genomic_DNA"/>
</dbReference>
<feature type="transmembrane region" description="Helical" evidence="7">
    <location>
        <begin position="200"/>
        <end position="220"/>
    </location>
</feature>
<dbReference type="Pfam" id="PF03176">
    <property type="entry name" value="MMPL"/>
    <property type="match status" value="1"/>
</dbReference>
<feature type="transmembrane region" description="Helical" evidence="7">
    <location>
        <begin position="174"/>
        <end position="193"/>
    </location>
</feature>
<dbReference type="RefSeq" id="WP_229795632.1">
    <property type="nucleotide sequence ID" value="NZ_BMPW01000029.1"/>
</dbReference>
<dbReference type="PANTHER" id="PTHR33406:SF11">
    <property type="entry name" value="MEMBRANE PROTEIN SCO6666-RELATED"/>
    <property type="match status" value="1"/>
</dbReference>
<dbReference type="GO" id="GO:0005886">
    <property type="term" value="C:plasma membrane"/>
    <property type="evidence" value="ECO:0007669"/>
    <property type="project" value="UniProtKB-SubCell"/>
</dbReference>
<comment type="subcellular location">
    <subcellularLocation>
        <location evidence="1">Cell membrane</location>
        <topology evidence="1">Multi-pass membrane protein</topology>
    </subcellularLocation>
</comment>
<dbReference type="Proteomes" id="UP000590749">
    <property type="component" value="Unassembled WGS sequence"/>
</dbReference>
<proteinExistence type="inferred from homology"/>
<keyword evidence="3" id="KW-1003">Cell membrane</keyword>
<evidence type="ECO:0000313" key="10">
    <source>
        <dbReference type="Proteomes" id="UP000590749"/>
    </source>
</evidence>
<keyword evidence="6 7" id="KW-0472">Membrane</keyword>
<evidence type="ECO:0000256" key="1">
    <source>
        <dbReference type="ARBA" id="ARBA00004651"/>
    </source>
</evidence>
<protein>
    <submittedName>
        <fullName evidence="9">Putative membrane protein YdfJ with MMPL/SSD domain</fullName>
    </submittedName>
</protein>
<evidence type="ECO:0000256" key="5">
    <source>
        <dbReference type="ARBA" id="ARBA00022989"/>
    </source>
</evidence>
<evidence type="ECO:0000256" key="6">
    <source>
        <dbReference type="ARBA" id="ARBA00023136"/>
    </source>
</evidence>
<dbReference type="AlphaFoldDB" id="A0A7W5AQS6"/>
<reference evidence="9 10" key="1">
    <citation type="submission" date="2020-08" db="EMBL/GenBank/DDBJ databases">
        <title>Genomic Encyclopedia of Type Strains, Phase III (KMG-III): the genomes of soil and plant-associated and newly described type strains.</title>
        <authorList>
            <person name="Whitman W."/>
        </authorList>
    </citation>
    <scope>NUCLEOTIDE SEQUENCE [LARGE SCALE GENOMIC DNA]</scope>
    <source>
        <strain evidence="9 10">CECT 3287</strain>
    </source>
</reference>